<evidence type="ECO:0000313" key="2">
    <source>
        <dbReference type="EMBL" id="CAI9117441.1"/>
    </source>
</evidence>
<gene>
    <name evidence="2" type="ORF">OLC1_LOCUS23500</name>
</gene>
<organism evidence="2 3">
    <name type="scientific">Oldenlandia corymbosa var. corymbosa</name>
    <dbReference type="NCBI Taxonomy" id="529605"/>
    <lineage>
        <taxon>Eukaryota</taxon>
        <taxon>Viridiplantae</taxon>
        <taxon>Streptophyta</taxon>
        <taxon>Embryophyta</taxon>
        <taxon>Tracheophyta</taxon>
        <taxon>Spermatophyta</taxon>
        <taxon>Magnoliopsida</taxon>
        <taxon>eudicotyledons</taxon>
        <taxon>Gunneridae</taxon>
        <taxon>Pentapetalae</taxon>
        <taxon>asterids</taxon>
        <taxon>lamiids</taxon>
        <taxon>Gentianales</taxon>
        <taxon>Rubiaceae</taxon>
        <taxon>Rubioideae</taxon>
        <taxon>Spermacoceae</taxon>
        <taxon>Hedyotis-Oldenlandia complex</taxon>
        <taxon>Oldenlandia</taxon>
    </lineage>
</organism>
<evidence type="ECO:0000256" key="1">
    <source>
        <dbReference type="SAM" id="MobiDB-lite"/>
    </source>
</evidence>
<protein>
    <submittedName>
        <fullName evidence="2">OLC1v1018837C1</fullName>
    </submittedName>
</protein>
<feature type="compositionally biased region" description="Basic and acidic residues" evidence="1">
    <location>
        <begin position="65"/>
        <end position="80"/>
    </location>
</feature>
<accession>A0AAV1ECI0</accession>
<keyword evidence="3" id="KW-1185">Reference proteome</keyword>
<proteinExistence type="predicted"/>
<reference evidence="2" key="1">
    <citation type="submission" date="2023-03" db="EMBL/GenBank/DDBJ databases">
        <authorList>
            <person name="Julca I."/>
        </authorList>
    </citation>
    <scope>NUCLEOTIDE SEQUENCE</scope>
</reference>
<feature type="compositionally biased region" description="Basic residues" evidence="1">
    <location>
        <begin position="33"/>
        <end position="42"/>
    </location>
</feature>
<evidence type="ECO:0000313" key="3">
    <source>
        <dbReference type="Proteomes" id="UP001161247"/>
    </source>
</evidence>
<feature type="compositionally biased region" description="Basic and acidic residues" evidence="1">
    <location>
        <begin position="43"/>
        <end position="56"/>
    </location>
</feature>
<feature type="region of interest" description="Disordered" evidence="1">
    <location>
        <begin position="1"/>
        <end position="94"/>
    </location>
</feature>
<name>A0AAV1ECI0_OLDCO</name>
<dbReference type="Proteomes" id="UP001161247">
    <property type="component" value="Chromosome 9"/>
</dbReference>
<dbReference type="EMBL" id="OX459126">
    <property type="protein sequence ID" value="CAI9117441.1"/>
    <property type="molecule type" value="Genomic_DNA"/>
</dbReference>
<dbReference type="AlphaFoldDB" id="A0AAV1ECI0"/>
<sequence length="160" mass="18751">MARVEEDASSTASSGRRRSSADDTTLAEFQRRQERKKVRKSHERGPEKEPEKERMILDCSQPNLRKLDKANPATEKEDLPPPRNTTASKKHLEDQKLAKIEAKLKKLRDDNDQNQMMERYVLEETRRHYLLGKPDPTEQELVYLIDKKEARRTIALLEKK</sequence>